<dbReference type="STRING" id="521011.Mpal_0434"/>
<dbReference type="AlphaFoldDB" id="B8GKC5"/>
<keyword evidence="1" id="KW-0472">Membrane</keyword>
<dbReference type="HOGENOM" id="CLU_1302640_0_0_2"/>
<accession>B8GKC5</accession>
<organism evidence="2 3">
    <name type="scientific">Methanosphaerula palustris (strain ATCC BAA-1556 / DSM 19958 / E1-9c)</name>
    <dbReference type="NCBI Taxonomy" id="521011"/>
    <lineage>
        <taxon>Archaea</taxon>
        <taxon>Methanobacteriati</taxon>
        <taxon>Methanobacteriota</taxon>
        <taxon>Stenosarchaea group</taxon>
        <taxon>Methanomicrobia</taxon>
        <taxon>Methanomicrobiales</taxon>
        <taxon>Methanoregulaceae</taxon>
        <taxon>Methanosphaerula</taxon>
    </lineage>
</organism>
<gene>
    <name evidence="2" type="ordered locus">Mpal_0434</name>
</gene>
<evidence type="ECO:0000313" key="2">
    <source>
        <dbReference type="EMBL" id="ACL15808.1"/>
    </source>
</evidence>
<keyword evidence="1" id="KW-0812">Transmembrane</keyword>
<evidence type="ECO:0000256" key="1">
    <source>
        <dbReference type="SAM" id="Phobius"/>
    </source>
</evidence>
<dbReference type="KEGG" id="mpl:Mpal_0434"/>
<dbReference type="EMBL" id="CP001338">
    <property type="protein sequence ID" value="ACL15808.1"/>
    <property type="molecule type" value="Genomic_DNA"/>
</dbReference>
<reference evidence="2 3" key="1">
    <citation type="journal article" date="2015" name="Genome Announc.">
        <title>Complete Genome Sequence of Methanosphaerula palustris E1-9CT, a Hydrogenotrophic Methanogen Isolated from a Minerotrophic Fen Peatland.</title>
        <authorList>
            <person name="Cadillo-Quiroz H."/>
            <person name="Browne P."/>
            <person name="Kyrpides N."/>
            <person name="Woyke T."/>
            <person name="Goodwin L."/>
            <person name="Detter C."/>
            <person name="Yavitt J.B."/>
            <person name="Zinder S.H."/>
        </authorList>
    </citation>
    <scope>NUCLEOTIDE SEQUENCE [LARGE SCALE GENOMIC DNA]</scope>
    <source>
        <strain evidence="3">ATCC BAA-1556 / DSM 19958 / E1-9c</strain>
    </source>
</reference>
<keyword evidence="1" id="KW-1133">Transmembrane helix</keyword>
<protein>
    <submittedName>
        <fullName evidence="2">Uncharacterized protein</fullName>
    </submittedName>
</protein>
<proteinExistence type="predicted"/>
<evidence type="ECO:0000313" key="3">
    <source>
        <dbReference type="Proteomes" id="UP000002457"/>
    </source>
</evidence>
<sequence>MEININYSYKARDSRTLLSDLRSNSVDMLGISGRYALLGGMLLLFAVLAAGCVSLDDQIRPVQQTGQVQTSVSTTAVLTTPIQEQSLDGLGQMVQDLARDWKMESYSGTNTSATTALINSAGDRVSLMAARYQSTTEAHAAYLGIQKQASQFQLSDLSIADEGYGYTQKNVAEAGVRSTDLVMQVTYQAKNGQANLDQAASMARQMVAALA</sequence>
<feature type="transmembrane region" description="Helical" evidence="1">
    <location>
        <begin position="35"/>
        <end position="55"/>
    </location>
</feature>
<dbReference type="Proteomes" id="UP000002457">
    <property type="component" value="Chromosome"/>
</dbReference>
<name>B8GKC5_METPE</name>
<keyword evidence="3" id="KW-1185">Reference proteome</keyword>